<gene>
    <name evidence="15" type="ORF">BHW43_07650</name>
</gene>
<sequence>MTLMNKALTIAGSDTSGGAGMEADIKTMEELGVYGMPALTCIVTMHPTTWEHSVFPLPLDLVEKQLVTAIEGVGINAMKTGMLGSAELVELVAATIDKYALQNVVIDPVMVCKGCDLILVPDAAEAIKKLLMPRCDIITPNTVEAAYLADMPEVTTVEQIKEAAEKIVAAGAKSVVIKGGERLSDNSAIDIFYDGKEFTEMAVPKIYPSYNHGAGCTFSAAITAGLANGLSMKEAVLQAKKFVTAALKHGFAINNIVGCTNHTAYRKYSE</sequence>
<evidence type="ECO:0000256" key="2">
    <source>
        <dbReference type="ARBA" id="ARBA00012104"/>
    </source>
</evidence>
<dbReference type="STRING" id="626940.BHW43_07650"/>
<evidence type="ECO:0000256" key="4">
    <source>
        <dbReference type="ARBA" id="ARBA00022723"/>
    </source>
</evidence>
<dbReference type="CDD" id="cd01169">
    <property type="entry name" value="HMPP_kinase"/>
    <property type="match status" value="1"/>
</dbReference>
<evidence type="ECO:0000256" key="9">
    <source>
        <dbReference type="ARBA" id="ARBA00042307"/>
    </source>
</evidence>
<dbReference type="FunFam" id="3.40.1190.20:FF:000003">
    <property type="entry name" value="Phosphomethylpyrimidine kinase ThiD"/>
    <property type="match status" value="1"/>
</dbReference>
<dbReference type="GO" id="GO:0008972">
    <property type="term" value="F:phosphomethylpyrimidine kinase activity"/>
    <property type="evidence" value="ECO:0007669"/>
    <property type="project" value="InterPro"/>
</dbReference>
<evidence type="ECO:0000313" key="15">
    <source>
        <dbReference type="EMBL" id="OLA37041.1"/>
    </source>
</evidence>
<dbReference type="GO" id="GO:0046872">
    <property type="term" value="F:metal ion binding"/>
    <property type="evidence" value="ECO:0007669"/>
    <property type="project" value="UniProtKB-KW"/>
</dbReference>
<dbReference type="GO" id="GO:0005829">
    <property type="term" value="C:cytosol"/>
    <property type="evidence" value="ECO:0007669"/>
    <property type="project" value="TreeGrafter"/>
</dbReference>
<dbReference type="Gene3D" id="3.40.1190.20">
    <property type="match status" value="1"/>
</dbReference>
<proteinExistence type="inferred from homology"/>
<keyword evidence="4" id="KW-0479">Metal-binding</keyword>
<accession>A0A1Q6R3T1</accession>
<dbReference type="PANTHER" id="PTHR20858">
    <property type="entry name" value="PHOSPHOMETHYLPYRIMIDINE KINASE"/>
    <property type="match status" value="1"/>
</dbReference>
<evidence type="ECO:0000256" key="13">
    <source>
        <dbReference type="ARBA" id="ARBA00049293"/>
    </source>
</evidence>
<evidence type="ECO:0000256" key="12">
    <source>
        <dbReference type="ARBA" id="ARBA00042531"/>
    </source>
</evidence>
<reference evidence="15 16" key="1">
    <citation type="journal article" date="2016" name="Nat. Biotechnol.">
        <title>Measurement of bacterial replication rates in microbial communities.</title>
        <authorList>
            <person name="Brown C.T."/>
            <person name="Olm M.R."/>
            <person name="Thomas B.C."/>
            <person name="Banfield J.F."/>
        </authorList>
    </citation>
    <scope>NUCLEOTIDE SEQUENCE [LARGE SCALE GENOMIC DNA]</scope>
    <source>
        <strain evidence="15">46_33</strain>
    </source>
</reference>
<comment type="caution">
    <text evidence="15">The sequence shown here is derived from an EMBL/GenBank/DDBJ whole genome shotgun (WGS) entry which is preliminary data.</text>
</comment>
<evidence type="ECO:0000256" key="7">
    <source>
        <dbReference type="ARBA" id="ARBA00022840"/>
    </source>
</evidence>
<keyword evidence="5" id="KW-0547">Nucleotide-binding</keyword>
<dbReference type="GO" id="GO:0005524">
    <property type="term" value="F:ATP binding"/>
    <property type="evidence" value="ECO:0007669"/>
    <property type="project" value="UniProtKB-KW"/>
</dbReference>
<evidence type="ECO:0000259" key="14">
    <source>
        <dbReference type="Pfam" id="PF08543"/>
    </source>
</evidence>
<organism evidence="15 16">
    <name type="scientific">Phascolarctobacterium succinatutens</name>
    <dbReference type="NCBI Taxonomy" id="626940"/>
    <lineage>
        <taxon>Bacteria</taxon>
        <taxon>Bacillati</taxon>
        <taxon>Bacillota</taxon>
        <taxon>Negativicutes</taxon>
        <taxon>Acidaminococcales</taxon>
        <taxon>Acidaminococcaceae</taxon>
        <taxon>Phascolarctobacterium</taxon>
    </lineage>
</organism>
<comment type="catalytic activity">
    <reaction evidence="13">
        <text>pyridoxal + ATP = pyridoxal 5'-phosphate + ADP + H(+)</text>
        <dbReference type="Rhea" id="RHEA:10224"/>
        <dbReference type="ChEBI" id="CHEBI:15378"/>
        <dbReference type="ChEBI" id="CHEBI:17310"/>
        <dbReference type="ChEBI" id="CHEBI:30616"/>
        <dbReference type="ChEBI" id="CHEBI:456216"/>
        <dbReference type="ChEBI" id="CHEBI:597326"/>
        <dbReference type="EC" id="2.7.1.35"/>
    </reaction>
</comment>
<evidence type="ECO:0000256" key="1">
    <source>
        <dbReference type="ARBA" id="ARBA00009879"/>
    </source>
</evidence>
<dbReference type="InterPro" id="IPR013749">
    <property type="entry name" value="PM/HMP-P_kinase-1"/>
</dbReference>
<protein>
    <recommendedName>
        <fullName evidence="2">pyridoxal kinase</fullName>
        <ecNumber evidence="2">2.7.1.35</ecNumber>
    </recommendedName>
    <alternativeName>
        <fullName evidence="10">PN/PL/PM kinase</fullName>
    </alternativeName>
    <alternativeName>
        <fullName evidence="11">Pyridoxal kinase</fullName>
    </alternativeName>
    <alternativeName>
        <fullName evidence="9">Pyridoxamine kinase</fullName>
    </alternativeName>
    <alternativeName>
        <fullName evidence="12">Vitamin B6 kinase</fullName>
    </alternativeName>
</protein>
<keyword evidence="3" id="KW-0808">Transferase</keyword>
<keyword evidence="8" id="KW-0460">Magnesium</keyword>
<evidence type="ECO:0000256" key="3">
    <source>
        <dbReference type="ARBA" id="ARBA00022679"/>
    </source>
</evidence>
<dbReference type="PANTHER" id="PTHR20858:SF19">
    <property type="entry name" value="PYRIDOXINE KINASE"/>
    <property type="match status" value="1"/>
</dbReference>
<evidence type="ECO:0000313" key="16">
    <source>
        <dbReference type="Proteomes" id="UP000186777"/>
    </source>
</evidence>
<evidence type="ECO:0000256" key="8">
    <source>
        <dbReference type="ARBA" id="ARBA00022842"/>
    </source>
</evidence>
<dbReference type="Pfam" id="PF08543">
    <property type="entry name" value="Phos_pyr_kin"/>
    <property type="match status" value="1"/>
</dbReference>
<evidence type="ECO:0000256" key="10">
    <source>
        <dbReference type="ARBA" id="ARBA00042348"/>
    </source>
</evidence>
<dbReference type="GO" id="GO:0008902">
    <property type="term" value="F:hydroxymethylpyrimidine kinase activity"/>
    <property type="evidence" value="ECO:0007669"/>
    <property type="project" value="TreeGrafter"/>
</dbReference>
<evidence type="ECO:0000256" key="5">
    <source>
        <dbReference type="ARBA" id="ARBA00022741"/>
    </source>
</evidence>
<evidence type="ECO:0000256" key="6">
    <source>
        <dbReference type="ARBA" id="ARBA00022777"/>
    </source>
</evidence>
<dbReference type="GO" id="GO:0008478">
    <property type="term" value="F:pyridoxal kinase activity"/>
    <property type="evidence" value="ECO:0007669"/>
    <property type="project" value="UniProtKB-EC"/>
</dbReference>
<keyword evidence="7" id="KW-0067">ATP-binding</keyword>
<dbReference type="InterPro" id="IPR004399">
    <property type="entry name" value="HMP/HMP-P_kinase_dom"/>
</dbReference>
<dbReference type="Proteomes" id="UP000186777">
    <property type="component" value="Unassembled WGS sequence"/>
</dbReference>
<dbReference type="RefSeq" id="WP_303680092.1">
    <property type="nucleotide sequence ID" value="NZ_DBGFWM010000039.1"/>
</dbReference>
<name>A0A1Q6R3T1_9FIRM</name>
<comment type="similarity">
    <text evidence="1">Belongs to the ThiD family.</text>
</comment>
<dbReference type="EMBL" id="MNTG01000034">
    <property type="protein sequence ID" value="OLA37041.1"/>
    <property type="molecule type" value="Genomic_DNA"/>
</dbReference>
<feature type="domain" description="Pyridoxamine kinase/Phosphomethylpyrimidine kinase" evidence="14">
    <location>
        <begin position="14"/>
        <end position="260"/>
    </location>
</feature>
<keyword evidence="6 15" id="KW-0418">Kinase</keyword>
<dbReference type="GO" id="GO:0009228">
    <property type="term" value="P:thiamine biosynthetic process"/>
    <property type="evidence" value="ECO:0007669"/>
    <property type="project" value="InterPro"/>
</dbReference>
<dbReference type="InterPro" id="IPR029056">
    <property type="entry name" value="Ribokinase-like"/>
</dbReference>
<dbReference type="EC" id="2.7.1.35" evidence="2"/>
<dbReference type="AlphaFoldDB" id="A0A1Q6R3T1"/>
<dbReference type="NCBIfam" id="TIGR00097">
    <property type="entry name" value="HMP-P_kinase"/>
    <property type="match status" value="1"/>
</dbReference>
<evidence type="ECO:0000256" key="11">
    <source>
        <dbReference type="ARBA" id="ARBA00042396"/>
    </source>
</evidence>
<dbReference type="SUPFAM" id="SSF53613">
    <property type="entry name" value="Ribokinase-like"/>
    <property type="match status" value="1"/>
</dbReference>